<proteinExistence type="predicted"/>
<dbReference type="Proteomes" id="UP001589798">
    <property type="component" value="Unassembled WGS sequence"/>
</dbReference>
<dbReference type="PANTHER" id="PTHR24421">
    <property type="entry name" value="NITRATE/NITRITE SENSOR PROTEIN NARX-RELATED"/>
    <property type="match status" value="1"/>
</dbReference>
<evidence type="ECO:0000259" key="5">
    <source>
        <dbReference type="PROSITE" id="PS50109"/>
    </source>
</evidence>
<dbReference type="Pfam" id="PF02518">
    <property type="entry name" value="HATPase_c"/>
    <property type="match status" value="1"/>
</dbReference>
<keyword evidence="7" id="KW-1185">Reference proteome</keyword>
<dbReference type="Pfam" id="PF07730">
    <property type="entry name" value="HisKA_3"/>
    <property type="match status" value="1"/>
</dbReference>
<dbReference type="PANTHER" id="PTHR24421:SF58">
    <property type="entry name" value="SIGNAL TRANSDUCTION HISTIDINE-PROTEIN KINASE_PHOSPHATASE UHPB"/>
    <property type="match status" value="1"/>
</dbReference>
<dbReference type="SMART" id="SM00387">
    <property type="entry name" value="HATPase_c"/>
    <property type="match status" value="1"/>
</dbReference>
<evidence type="ECO:0000313" key="7">
    <source>
        <dbReference type="Proteomes" id="UP001589798"/>
    </source>
</evidence>
<dbReference type="InterPro" id="IPR003594">
    <property type="entry name" value="HATPase_dom"/>
</dbReference>
<keyword evidence="2 6" id="KW-0418">Kinase</keyword>
<sequence length="427" mass="46180">MAALPVGDPALEPHLGEDDAIFALMRDLVLELPMDLLSLGRDGTVLAANLTHTARASMESGSDQALVGHAFTAALERLPVEADMRRQMQHQIGAVLAGEVLSSRRSYPMLLADPDVLTVQCMRVAARPGLTLVVFDEDRQTMPKRLERRARHARILRAQDEERRRIARDLHDGTSQHVALAQVMLEMVRKARTYEAIEDACVTIETALSAAQHQMRTLSYVLHPPELAAGGIIEALAAFLKGFARRTGLNVRFDNQVGRIKPSADLEIALYRVAQEALVNVGKHAFASTVEVRLHTAARHLVLEIEDDGIGISDDIVAGRMRDAVGVGLSGMQERVKGLGGIFSVERRAKGTCVGAFFPQKRAEDAPEAVKARGSCAEPQGAGARSSSEAQAPFAEASGPHLPGNPDGRDRRARGALARNPGDQRHA</sequence>
<protein>
    <submittedName>
        <fullName evidence="6">Sensor histidine kinase</fullName>
    </submittedName>
</protein>
<evidence type="ECO:0000256" key="1">
    <source>
        <dbReference type="ARBA" id="ARBA00022679"/>
    </source>
</evidence>
<dbReference type="InterPro" id="IPR005467">
    <property type="entry name" value="His_kinase_dom"/>
</dbReference>
<evidence type="ECO:0000256" key="2">
    <source>
        <dbReference type="ARBA" id="ARBA00022777"/>
    </source>
</evidence>
<dbReference type="SUPFAM" id="SSF55874">
    <property type="entry name" value="ATPase domain of HSP90 chaperone/DNA topoisomerase II/histidine kinase"/>
    <property type="match status" value="1"/>
</dbReference>
<name>A0ABV6CZ00_9SPHN</name>
<keyword evidence="3" id="KW-0902">Two-component regulatory system</keyword>
<dbReference type="InterPro" id="IPR011712">
    <property type="entry name" value="Sig_transdc_His_kin_sub3_dim/P"/>
</dbReference>
<reference evidence="6 7" key="1">
    <citation type="submission" date="2024-09" db="EMBL/GenBank/DDBJ databases">
        <authorList>
            <person name="Sun Q."/>
            <person name="Mori K."/>
        </authorList>
    </citation>
    <scope>NUCLEOTIDE SEQUENCE [LARGE SCALE GENOMIC DNA]</scope>
    <source>
        <strain evidence="6 7">CCM 7706</strain>
    </source>
</reference>
<evidence type="ECO:0000256" key="4">
    <source>
        <dbReference type="SAM" id="MobiDB-lite"/>
    </source>
</evidence>
<dbReference type="GO" id="GO:0016301">
    <property type="term" value="F:kinase activity"/>
    <property type="evidence" value="ECO:0007669"/>
    <property type="project" value="UniProtKB-KW"/>
</dbReference>
<dbReference type="EMBL" id="JBHLWK010000018">
    <property type="protein sequence ID" value="MFC0205631.1"/>
    <property type="molecule type" value="Genomic_DNA"/>
</dbReference>
<dbReference type="InterPro" id="IPR036890">
    <property type="entry name" value="HATPase_C_sf"/>
</dbReference>
<dbReference type="Gene3D" id="3.30.565.10">
    <property type="entry name" value="Histidine kinase-like ATPase, C-terminal domain"/>
    <property type="match status" value="1"/>
</dbReference>
<keyword evidence="1" id="KW-0808">Transferase</keyword>
<feature type="domain" description="Histidine kinase" evidence="5">
    <location>
        <begin position="270"/>
        <end position="362"/>
    </location>
</feature>
<organism evidence="6 7">
    <name type="scientific">Novosphingobium soli</name>
    <dbReference type="NCBI Taxonomy" id="574956"/>
    <lineage>
        <taxon>Bacteria</taxon>
        <taxon>Pseudomonadati</taxon>
        <taxon>Pseudomonadota</taxon>
        <taxon>Alphaproteobacteria</taxon>
        <taxon>Sphingomonadales</taxon>
        <taxon>Sphingomonadaceae</taxon>
        <taxon>Novosphingobium</taxon>
    </lineage>
</organism>
<gene>
    <name evidence="6" type="ORF">ACFFJC_15300</name>
</gene>
<evidence type="ECO:0000313" key="6">
    <source>
        <dbReference type="EMBL" id="MFC0205631.1"/>
    </source>
</evidence>
<feature type="region of interest" description="Disordered" evidence="4">
    <location>
        <begin position="369"/>
        <end position="427"/>
    </location>
</feature>
<dbReference type="InterPro" id="IPR050482">
    <property type="entry name" value="Sensor_HK_TwoCompSys"/>
</dbReference>
<evidence type="ECO:0000256" key="3">
    <source>
        <dbReference type="ARBA" id="ARBA00023012"/>
    </source>
</evidence>
<dbReference type="CDD" id="cd16917">
    <property type="entry name" value="HATPase_UhpB-NarQ-NarX-like"/>
    <property type="match status" value="1"/>
</dbReference>
<dbReference type="Gene3D" id="1.20.5.1930">
    <property type="match status" value="1"/>
</dbReference>
<comment type="caution">
    <text evidence="6">The sequence shown here is derived from an EMBL/GenBank/DDBJ whole genome shotgun (WGS) entry which is preliminary data.</text>
</comment>
<accession>A0ABV6CZ00</accession>
<dbReference type="PROSITE" id="PS50109">
    <property type="entry name" value="HIS_KIN"/>
    <property type="match status" value="1"/>
</dbReference>
<dbReference type="RefSeq" id="WP_379556226.1">
    <property type="nucleotide sequence ID" value="NZ_JBHUKO010000002.1"/>
</dbReference>